<keyword evidence="2" id="KW-1185">Reference proteome</keyword>
<evidence type="ECO:0000313" key="1">
    <source>
        <dbReference type="EMBL" id="BDT98301.1"/>
    </source>
</evidence>
<proteinExistence type="predicted"/>
<gene>
    <name evidence="1" type="ORF">IFM12276_13300</name>
</gene>
<dbReference type="Proteomes" id="UP001317870">
    <property type="component" value="Chromosome"/>
</dbReference>
<accession>A0ABM8CU71</accession>
<sequence>MIRVAESIVNAVAEMAPNPTAVAAVRFVPVKMTVVPPMTGPEPGLAEVRVGAAEREVVVGIVRPPRPDGIGSAAPGL</sequence>
<name>A0ABM8CU71_9NOCA</name>
<protein>
    <submittedName>
        <fullName evidence="1">Uncharacterized protein</fullName>
    </submittedName>
</protein>
<dbReference type="EMBL" id="AP026978">
    <property type="protein sequence ID" value="BDT98301.1"/>
    <property type="molecule type" value="Genomic_DNA"/>
</dbReference>
<evidence type="ECO:0000313" key="2">
    <source>
        <dbReference type="Proteomes" id="UP001317870"/>
    </source>
</evidence>
<reference evidence="1 2" key="1">
    <citation type="submission" date="2022-11" db="EMBL/GenBank/DDBJ databases">
        <title>Genome Sequencing of Nocardia sp. ON39_IFM12276 and assembly.</title>
        <authorList>
            <person name="Shimojima M."/>
            <person name="Toyokawa M."/>
            <person name="Uesaka K."/>
        </authorList>
    </citation>
    <scope>NUCLEOTIDE SEQUENCE [LARGE SCALE GENOMIC DNA]</scope>
    <source>
        <strain evidence="1 2">IFM 12276</strain>
    </source>
</reference>
<organism evidence="1 2">
    <name type="scientific">Nocardia sputorum</name>
    <dbReference type="NCBI Taxonomy" id="2984338"/>
    <lineage>
        <taxon>Bacteria</taxon>
        <taxon>Bacillati</taxon>
        <taxon>Actinomycetota</taxon>
        <taxon>Actinomycetes</taxon>
        <taxon>Mycobacteriales</taxon>
        <taxon>Nocardiaceae</taxon>
        <taxon>Nocardia</taxon>
    </lineage>
</organism>